<feature type="binding site" evidence="5">
    <location>
        <position position="110"/>
    </location>
    <ligand>
        <name>phosphoenolpyruvate</name>
        <dbReference type="ChEBI" id="CHEBI:58702"/>
    </ligand>
</feature>
<evidence type="ECO:0000256" key="2">
    <source>
        <dbReference type="ARBA" id="ARBA00008911"/>
    </source>
</evidence>
<keyword evidence="5" id="KW-0464">Manganese</keyword>
<dbReference type="PANTHER" id="PTHR21337">
    <property type="entry name" value="PHOSPHO-2-DEHYDRO-3-DEOXYHEPTONATE ALDOLASE 1, 2"/>
    <property type="match status" value="1"/>
</dbReference>
<gene>
    <name evidence="8" type="ORF">BCV69DRAFT_283216</name>
</gene>
<comment type="pathway">
    <text evidence="1 6">Metabolic intermediate biosynthesis; chorismate biosynthesis; chorismate from D-erythrose 4-phosphate and phosphoenolpyruvate: step 1/7.</text>
</comment>
<dbReference type="EMBL" id="KZ819328">
    <property type="protein sequence ID" value="PWN20343.1"/>
    <property type="molecule type" value="Genomic_DNA"/>
</dbReference>
<sequence>MSNGTEWSPSSWRSRPIAQDVHYPDAAALKKTLDRLQTLPGIVTPSSIAHLSSRLKDVAQGKAFLLQAGDCAELFEDCRADKVEAKLRLILMMSLVVVWGARVPVVRVGRIAGQYGKPRSKDKEMVEIDGVRKEVLTFRGDNVNGFSVNDRTPDPDRLTQAYFHSSATLNHIRGLLDSGFADLHAPLSFTFDHVRDQTLQQSYEDIVDSITDSLDFMKTVGADPSSSGSSDQGTLNRVDYFVSHEGLMLEYEEALTREVRGPPSSRRGPEAGHYNLSTHLLWLGDRTRAADGAHMEYFRGIKNPIGIKVGPTMKPDELVRVLDIVDPDCVPGRVTLIGRFGASKIEKSLPPLIKAVQASPHASSVIWTSDPMHGNTVSPPSHPSIKTRRFEDIVFELSASFRVHAECGSRLGGAHLELTGELDEEGNSVTECVGGSMQLGEEELQKRYLTHCDPRLNAEQSLDIAFLISHALKSQRLARRSASMDSLSGRSKSQITSRDVSQARA</sequence>
<dbReference type="UniPathway" id="UPA00053">
    <property type="reaction ID" value="UER00084"/>
</dbReference>
<dbReference type="GeneID" id="37014361"/>
<feature type="binding site" evidence="5">
    <location>
        <position position="71"/>
    </location>
    <ligand>
        <name>Mn(2+)</name>
        <dbReference type="ChEBI" id="CHEBI:29035"/>
    </ligand>
</feature>
<keyword evidence="3 6" id="KW-0808">Transferase</keyword>
<proteinExistence type="inferred from homology"/>
<dbReference type="GO" id="GO:0009423">
    <property type="term" value="P:chorismate biosynthetic process"/>
    <property type="evidence" value="ECO:0007669"/>
    <property type="project" value="UniProtKB-UniPathway"/>
</dbReference>
<feature type="binding site" evidence="5">
    <location>
        <position position="308"/>
    </location>
    <ligand>
        <name>phosphoenolpyruvate</name>
        <dbReference type="ChEBI" id="CHEBI:58702"/>
    </ligand>
</feature>
<evidence type="ECO:0000256" key="5">
    <source>
        <dbReference type="PIRSR" id="PIRSR602480-1"/>
    </source>
</evidence>
<keyword evidence="9" id="KW-1185">Reference proteome</keyword>
<accession>A0A316U7L2</accession>
<comment type="catalytic activity">
    <reaction evidence="4 6">
        <text>D-erythrose 4-phosphate + phosphoenolpyruvate + H2O = 7-phospho-2-dehydro-3-deoxy-D-arabino-heptonate + phosphate</text>
        <dbReference type="Rhea" id="RHEA:14717"/>
        <dbReference type="ChEBI" id="CHEBI:15377"/>
        <dbReference type="ChEBI" id="CHEBI:16897"/>
        <dbReference type="ChEBI" id="CHEBI:43474"/>
        <dbReference type="ChEBI" id="CHEBI:58394"/>
        <dbReference type="ChEBI" id="CHEBI:58702"/>
        <dbReference type="EC" id="2.5.1.54"/>
    </reaction>
</comment>
<dbReference type="Pfam" id="PF01474">
    <property type="entry name" value="DAHP_synth_2"/>
    <property type="match status" value="1"/>
</dbReference>
<comment type="similarity">
    <text evidence="2 6">Belongs to the class-II DAHP synthase family.</text>
</comment>
<dbReference type="InterPro" id="IPR002480">
    <property type="entry name" value="DAHP_synth_2"/>
</dbReference>
<keyword evidence="6" id="KW-0057">Aromatic amino acid biosynthesis</keyword>
<dbReference type="GO" id="GO:0008652">
    <property type="term" value="P:amino acid biosynthetic process"/>
    <property type="evidence" value="ECO:0007669"/>
    <property type="project" value="UniProtKB-KW"/>
</dbReference>
<dbReference type="Proteomes" id="UP000245942">
    <property type="component" value="Unassembled WGS sequence"/>
</dbReference>
<evidence type="ECO:0000256" key="6">
    <source>
        <dbReference type="RuleBase" id="RU363071"/>
    </source>
</evidence>
<feature type="compositionally biased region" description="Polar residues" evidence="7">
    <location>
        <begin position="483"/>
        <end position="505"/>
    </location>
</feature>
<dbReference type="GO" id="GO:0009073">
    <property type="term" value="P:aromatic amino acid family biosynthetic process"/>
    <property type="evidence" value="ECO:0007669"/>
    <property type="project" value="UniProtKB-KW"/>
</dbReference>
<feature type="binding site" evidence="5">
    <location>
        <position position="453"/>
    </location>
    <ligand>
        <name>Mn(2+)</name>
        <dbReference type="ChEBI" id="CHEBI:29035"/>
    </ligand>
</feature>
<evidence type="ECO:0000256" key="4">
    <source>
        <dbReference type="ARBA" id="ARBA00047508"/>
    </source>
</evidence>
<dbReference type="AlphaFoldDB" id="A0A316U7L2"/>
<comment type="cofactor">
    <cofactor evidence="5">
        <name>Mn(2+)</name>
        <dbReference type="ChEBI" id="CHEBI:29035"/>
    </cofactor>
    <cofactor evidence="5">
        <name>Co(2+)</name>
        <dbReference type="ChEBI" id="CHEBI:48828"/>
    </cofactor>
    <cofactor evidence="5">
        <name>Cd(2+)</name>
        <dbReference type="ChEBI" id="CHEBI:48775"/>
    </cofactor>
    <text evidence="5">Binds 1 divalent cation per subunit. The enzyme is active with manganese, cobalt or cadmium ions.</text>
</comment>
<organism evidence="8 9">
    <name type="scientific">Pseudomicrostroma glucosiphilum</name>
    <dbReference type="NCBI Taxonomy" id="1684307"/>
    <lineage>
        <taxon>Eukaryota</taxon>
        <taxon>Fungi</taxon>
        <taxon>Dikarya</taxon>
        <taxon>Basidiomycota</taxon>
        <taxon>Ustilaginomycotina</taxon>
        <taxon>Exobasidiomycetes</taxon>
        <taxon>Microstromatales</taxon>
        <taxon>Microstromatales incertae sedis</taxon>
        <taxon>Pseudomicrostroma</taxon>
    </lineage>
</organism>
<feature type="region of interest" description="Disordered" evidence="7">
    <location>
        <begin position="482"/>
        <end position="505"/>
    </location>
</feature>
<evidence type="ECO:0000313" key="8">
    <source>
        <dbReference type="EMBL" id="PWN20343.1"/>
    </source>
</evidence>
<dbReference type="InterPro" id="IPR013785">
    <property type="entry name" value="Aldolase_TIM"/>
</dbReference>
<evidence type="ECO:0000256" key="3">
    <source>
        <dbReference type="ARBA" id="ARBA00022679"/>
    </source>
</evidence>
<dbReference type="Gene3D" id="3.20.20.70">
    <property type="entry name" value="Aldolase class I"/>
    <property type="match status" value="1"/>
</dbReference>
<keyword evidence="5" id="KW-0104">Cadmium</keyword>
<reference evidence="8 9" key="1">
    <citation type="journal article" date="2018" name="Mol. Biol. Evol.">
        <title>Broad Genomic Sampling Reveals a Smut Pathogenic Ancestry of the Fungal Clade Ustilaginomycotina.</title>
        <authorList>
            <person name="Kijpornyongpan T."/>
            <person name="Mondo S.J."/>
            <person name="Barry K."/>
            <person name="Sandor L."/>
            <person name="Lee J."/>
            <person name="Lipzen A."/>
            <person name="Pangilinan J."/>
            <person name="LaButti K."/>
            <person name="Hainaut M."/>
            <person name="Henrissat B."/>
            <person name="Grigoriev I.V."/>
            <person name="Spatafora J.W."/>
            <person name="Aime M.C."/>
        </authorList>
    </citation>
    <scope>NUCLEOTIDE SEQUENCE [LARGE SCALE GENOMIC DNA]</scope>
    <source>
        <strain evidence="8 9">MCA 4718</strain>
    </source>
</reference>
<evidence type="ECO:0000256" key="1">
    <source>
        <dbReference type="ARBA" id="ARBA00004688"/>
    </source>
</evidence>
<protein>
    <recommendedName>
        <fullName evidence="6">Phospho-2-dehydro-3-deoxyheptonate aldolase</fullName>
        <ecNumber evidence="6">2.5.1.54</ecNumber>
    </recommendedName>
</protein>
<name>A0A316U7L2_9BASI</name>
<dbReference type="GO" id="GO:0003849">
    <property type="term" value="F:3-deoxy-7-phosphoheptulonate synthase activity"/>
    <property type="evidence" value="ECO:0007669"/>
    <property type="project" value="UniProtKB-EC"/>
</dbReference>
<dbReference type="SUPFAM" id="SSF51569">
    <property type="entry name" value="Aldolase"/>
    <property type="match status" value="1"/>
</dbReference>
<evidence type="ECO:0000256" key="7">
    <source>
        <dbReference type="SAM" id="MobiDB-lite"/>
    </source>
</evidence>
<feature type="binding site" evidence="5">
    <location>
        <position position="373"/>
    </location>
    <ligand>
        <name>Mn(2+)</name>
        <dbReference type="ChEBI" id="CHEBI:29035"/>
    </ligand>
</feature>
<keyword evidence="6" id="KW-0028">Amino-acid biosynthesis</keyword>
<dbReference type="RefSeq" id="XP_025347503.1">
    <property type="nucleotide sequence ID" value="XM_025492627.1"/>
</dbReference>
<keyword evidence="5" id="KW-0170">Cobalt</keyword>
<evidence type="ECO:0000313" key="9">
    <source>
        <dbReference type="Proteomes" id="UP000245942"/>
    </source>
</evidence>
<feature type="binding site" evidence="5">
    <location>
        <position position="339"/>
    </location>
    <ligand>
        <name>phosphoenolpyruvate</name>
        <dbReference type="ChEBI" id="CHEBI:58702"/>
    </ligand>
</feature>
<feature type="binding site" evidence="5">
    <location>
        <position position="417"/>
    </location>
    <ligand>
        <name>Mn(2+)</name>
        <dbReference type="ChEBI" id="CHEBI:29035"/>
    </ligand>
</feature>
<dbReference type="STRING" id="1684307.A0A316U7L2"/>
<dbReference type="EC" id="2.5.1.54" evidence="6"/>
<dbReference type="OrthoDB" id="2338at2759"/>
<dbReference type="PANTHER" id="PTHR21337:SF0">
    <property type="entry name" value="PHOSPHO-2-DEHYDRO-3-DEOXYHEPTONATE ALDOLASE"/>
    <property type="match status" value="1"/>
</dbReference>